<proteinExistence type="predicted"/>
<dbReference type="EMBL" id="QJKJ01009613">
    <property type="protein sequence ID" value="RDX76134.1"/>
    <property type="molecule type" value="Genomic_DNA"/>
</dbReference>
<sequence>MAGGKVGKVHRNFSMVLGRVDKDTWMCGDKNYFQTRKKCKNDIVGSIEGIIAALKINKPFN</sequence>
<organism evidence="1 2">
    <name type="scientific">Mucuna pruriens</name>
    <name type="common">Velvet bean</name>
    <name type="synonym">Dolichos pruriens</name>
    <dbReference type="NCBI Taxonomy" id="157652"/>
    <lineage>
        <taxon>Eukaryota</taxon>
        <taxon>Viridiplantae</taxon>
        <taxon>Streptophyta</taxon>
        <taxon>Embryophyta</taxon>
        <taxon>Tracheophyta</taxon>
        <taxon>Spermatophyta</taxon>
        <taxon>Magnoliopsida</taxon>
        <taxon>eudicotyledons</taxon>
        <taxon>Gunneridae</taxon>
        <taxon>Pentapetalae</taxon>
        <taxon>rosids</taxon>
        <taxon>fabids</taxon>
        <taxon>Fabales</taxon>
        <taxon>Fabaceae</taxon>
        <taxon>Papilionoideae</taxon>
        <taxon>50 kb inversion clade</taxon>
        <taxon>NPAAA clade</taxon>
        <taxon>indigoferoid/millettioid clade</taxon>
        <taxon>Phaseoleae</taxon>
        <taxon>Mucuna</taxon>
    </lineage>
</organism>
<comment type="caution">
    <text evidence="1">The sequence shown here is derived from an EMBL/GenBank/DDBJ whole genome shotgun (WGS) entry which is preliminary data.</text>
</comment>
<protein>
    <submittedName>
        <fullName evidence="1">Uncharacterized protein</fullName>
    </submittedName>
</protein>
<feature type="non-terminal residue" evidence="1">
    <location>
        <position position="1"/>
    </location>
</feature>
<name>A0A371FCW9_MUCPR</name>
<gene>
    <name evidence="1" type="ORF">CR513_43906</name>
</gene>
<keyword evidence="2" id="KW-1185">Reference proteome</keyword>
<evidence type="ECO:0000313" key="2">
    <source>
        <dbReference type="Proteomes" id="UP000257109"/>
    </source>
</evidence>
<reference evidence="1" key="1">
    <citation type="submission" date="2018-05" db="EMBL/GenBank/DDBJ databases">
        <title>Draft genome of Mucuna pruriens seed.</title>
        <authorList>
            <person name="Nnadi N.E."/>
            <person name="Vos R."/>
            <person name="Hasami M.H."/>
            <person name="Devisetty U.K."/>
            <person name="Aguiy J.C."/>
        </authorList>
    </citation>
    <scope>NUCLEOTIDE SEQUENCE [LARGE SCALE GENOMIC DNA]</scope>
    <source>
        <strain evidence="1">JCA_2017</strain>
    </source>
</reference>
<evidence type="ECO:0000313" key="1">
    <source>
        <dbReference type="EMBL" id="RDX76134.1"/>
    </source>
</evidence>
<dbReference type="AlphaFoldDB" id="A0A371FCW9"/>
<dbReference type="Proteomes" id="UP000257109">
    <property type="component" value="Unassembled WGS sequence"/>
</dbReference>
<accession>A0A371FCW9</accession>